<sequence>MARFVPEEAAAGPVLQGVGAGGFRVDGTLYRAVQLSPSRAIAWTPPALEALSLDDLAPLLDPAPEFLLIGTGARLRRPSPALLAAAQARGIGIDLMDSRAAARAWVIVRGEGREVAVALFPLDA</sequence>
<reference evidence="1" key="1">
    <citation type="journal article" date="2022" name="Toxins">
        <title>Genomic Analysis of Sphingopyxis sp. USTB-05 for Biodegrading Cyanobacterial Hepatotoxins.</title>
        <authorList>
            <person name="Liu C."/>
            <person name="Xu Q."/>
            <person name="Zhao Z."/>
            <person name="Zhang H."/>
            <person name="Liu X."/>
            <person name="Yin C."/>
            <person name="Liu Y."/>
            <person name="Yan H."/>
        </authorList>
    </citation>
    <scope>NUCLEOTIDE SEQUENCE</scope>
    <source>
        <strain evidence="1">NBD5</strain>
    </source>
</reference>
<dbReference type="Gene3D" id="3.40.1230.10">
    <property type="entry name" value="MTH938-like"/>
    <property type="match status" value="1"/>
</dbReference>
<organism evidence="1 2">
    <name type="scientific">Sphingomonas morindae</name>
    <dbReference type="NCBI Taxonomy" id="1541170"/>
    <lineage>
        <taxon>Bacteria</taxon>
        <taxon>Pseudomonadati</taxon>
        <taxon>Pseudomonadota</taxon>
        <taxon>Alphaproteobacteria</taxon>
        <taxon>Sphingomonadales</taxon>
        <taxon>Sphingomonadaceae</taxon>
        <taxon>Sphingomonas</taxon>
    </lineage>
</organism>
<dbReference type="PANTHER" id="PTHR21192">
    <property type="entry name" value="NUCLEAR PROTEIN E3-3"/>
    <property type="match status" value="1"/>
</dbReference>
<protein>
    <submittedName>
        <fullName evidence="1">Mth938-like domain-containing protein</fullName>
    </submittedName>
</protein>
<evidence type="ECO:0000313" key="1">
    <source>
        <dbReference type="EMBL" id="USI73789.1"/>
    </source>
</evidence>
<dbReference type="PANTHER" id="PTHR21192:SF2">
    <property type="entry name" value="NADH DEHYDROGENASE [UBIQUINONE] 1 ALPHA SUBCOMPLEX ASSEMBLY FACTOR 3"/>
    <property type="match status" value="1"/>
</dbReference>
<dbReference type="Pfam" id="PF04430">
    <property type="entry name" value="DUF498"/>
    <property type="match status" value="1"/>
</dbReference>
<gene>
    <name evidence="1" type="ORF">LHA26_04790</name>
</gene>
<dbReference type="SUPFAM" id="SSF64076">
    <property type="entry name" value="MTH938-like"/>
    <property type="match status" value="1"/>
</dbReference>
<dbReference type="InterPro" id="IPR007523">
    <property type="entry name" value="NDUFAF3/AAMDC"/>
</dbReference>
<evidence type="ECO:0000313" key="2">
    <source>
        <dbReference type="Proteomes" id="UP001056937"/>
    </source>
</evidence>
<dbReference type="InterPro" id="IPR036748">
    <property type="entry name" value="MTH938-like_sf"/>
</dbReference>
<accession>A0ABY4XAD8</accession>
<dbReference type="Proteomes" id="UP001056937">
    <property type="component" value="Chromosome 1"/>
</dbReference>
<dbReference type="EMBL" id="CP084930">
    <property type="protein sequence ID" value="USI73789.1"/>
    <property type="molecule type" value="Genomic_DNA"/>
</dbReference>
<dbReference type="RefSeq" id="WP_252167595.1">
    <property type="nucleotide sequence ID" value="NZ_CP084930.1"/>
</dbReference>
<name>A0ABY4XAD8_9SPHN</name>
<keyword evidence="2" id="KW-1185">Reference proteome</keyword>
<proteinExistence type="predicted"/>